<dbReference type="EMBL" id="JALHBS010000035">
    <property type="protein sequence ID" value="MCP3054880.1"/>
    <property type="molecule type" value="Genomic_DNA"/>
</dbReference>
<gene>
    <name evidence="1" type="ORF">MJ956_06910</name>
</gene>
<name>A0A9X2KF28_9HYPH</name>
<keyword evidence="2" id="KW-1185">Reference proteome</keyword>
<organism evidence="1 2">
    <name type="scientific">Aurantimonas marianensis</name>
    <dbReference type="NCBI Taxonomy" id="2920428"/>
    <lineage>
        <taxon>Bacteria</taxon>
        <taxon>Pseudomonadati</taxon>
        <taxon>Pseudomonadota</taxon>
        <taxon>Alphaproteobacteria</taxon>
        <taxon>Hyphomicrobiales</taxon>
        <taxon>Aurantimonadaceae</taxon>
        <taxon>Aurantimonas</taxon>
    </lineage>
</organism>
<evidence type="ECO:0000313" key="1">
    <source>
        <dbReference type="EMBL" id="MCP3054880.1"/>
    </source>
</evidence>
<evidence type="ECO:0000313" key="2">
    <source>
        <dbReference type="Proteomes" id="UP001155220"/>
    </source>
</evidence>
<dbReference type="Proteomes" id="UP001155220">
    <property type="component" value="Unassembled WGS sequence"/>
</dbReference>
<protein>
    <recommendedName>
        <fullName evidence="3">NERD domain-containing protein</fullName>
    </recommendedName>
</protein>
<evidence type="ECO:0008006" key="3">
    <source>
        <dbReference type="Google" id="ProtNLM"/>
    </source>
</evidence>
<dbReference type="RefSeq" id="WP_253963743.1">
    <property type="nucleotide sequence ID" value="NZ_JALHBS010000035.1"/>
</dbReference>
<reference evidence="1" key="1">
    <citation type="submission" date="2022-03" db="EMBL/GenBank/DDBJ databases">
        <title>Aurantimonas Liuensis sp. Nov., isolated from the hadal seawater of the Mariana Trench.</title>
        <authorList>
            <person name="Liu R."/>
        </authorList>
    </citation>
    <scope>NUCLEOTIDE SEQUENCE</scope>
    <source>
        <strain evidence="1">LRZ36</strain>
    </source>
</reference>
<sequence length="700" mass="78282">MTAEGERSAPRPMEEIVHALRELAQSEGSLHSISAIIYRDWVLTIDTVQARVTDDPAQRWSTEKLNTNELMLLLGLAVQSGSDRIWNVLPSDDGFADKVDKLLRELHDRIIVDSPWIDRETRALADPLTVIGSIGREAIYYGADGFYLHQFRQLARHRFRRDQEWMLQNAGISIRPIVEIATFIGKRISRQMDACGQRNSRGVLELGEFFSSLLIDKAELKKRFGGKANAFLAKFSTPATNANAYFTDPFTINLVGIAPLIDIGEYIFVPSQHRLFQSVYESPFYWMIADKSYREAAAGHRGRFLEETAAHLLTSVFGSGHVHQNVTLYRGKKIAGEVDVLVAYGEFVIVGQAKSKRVSLKARAGDKEALENDFKGAIQHPYEQALSCAKLIISGARCVTADGRTLQFPTLPRIFPMVLLSDHFPAASQLSGMLLKRLDETPPVIWDLGFLDCATRILASPVEVIFYLQARSLNFDKVTSDSEFNFLGYHIRSKLAIPDDVDWMMLDRDFATVVDDFMIAADLGIEAQRPLGILEQLEMPVISELIGVLRSGDPDLAGVVVDIYDFSGAALADLSATILDMREEVRETGKALKAFSIQTATGGLTYIVTHHRDAKTARSAELLGAMHKYETKSNRWYVIVDTIETDLPVDGLLPLIWTWVENEDEAARLKKVSEMFNTRQVAVRVGDAAARRRVLTNNET</sequence>
<accession>A0A9X2KF28</accession>
<comment type="caution">
    <text evidence="1">The sequence shown here is derived from an EMBL/GenBank/DDBJ whole genome shotgun (WGS) entry which is preliminary data.</text>
</comment>
<proteinExistence type="predicted"/>
<dbReference type="AlphaFoldDB" id="A0A9X2KF28"/>